<sequence length="422" mass="47385">MSSEKLTYSRESVISHLGGDESDFITLREHLTALLLEHDKMCHSGITREGRAQQKTFILSHLHKLPPYVRDYNPRQLKGLMGLVCMIKRDYKAKERLRSYNSRTSQSLQSNGEGNVGLEEEQTDETATANNITTKPEREPTEPVYGDSVVAAKSLALRDNIGATYTNNNTVDTVASEHEGSIVVAPHDDIEMMSLTTLSTVGSSHKGFLDAVEKQPLPNDVKIVSATTTFNTREPVEPGHEGLLHTVEEQTPPNDVKMMPNTADAFEPIQPNPHISKMVAKARKTQMPTDHFEEFGLNLLARNIWVVNETDPSRHGLCAIQELRIGLYQPNNEIPCLTDLNFIDWLLTTKEQCGYDETIHRLEYRSASTISPLVLGEPMTIPIISLRQWRGALNAQLRDDPDKDPVFYLIYKCELIVRVLVG</sequence>
<feature type="compositionally biased region" description="Polar residues" evidence="1">
    <location>
        <begin position="125"/>
        <end position="134"/>
    </location>
</feature>
<evidence type="ECO:0000256" key="1">
    <source>
        <dbReference type="SAM" id="MobiDB-lite"/>
    </source>
</evidence>
<dbReference type="Proteomes" id="UP000248423">
    <property type="component" value="Unassembled WGS sequence"/>
</dbReference>
<accession>A0A319EQ75</accession>
<keyword evidence="3" id="KW-1185">Reference proteome</keyword>
<feature type="compositionally biased region" description="Polar residues" evidence="1">
    <location>
        <begin position="99"/>
        <end position="113"/>
    </location>
</feature>
<dbReference type="EMBL" id="KZ826354">
    <property type="protein sequence ID" value="PYI05854.1"/>
    <property type="molecule type" value="Genomic_DNA"/>
</dbReference>
<dbReference type="AlphaFoldDB" id="A0A319EQ75"/>
<proteinExistence type="predicted"/>
<gene>
    <name evidence="2" type="ORF">BO78DRAFT_446727</name>
</gene>
<protein>
    <submittedName>
        <fullName evidence="2">Uncharacterized protein</fullName>
    </submittedName>
</protein>
<organism evidence="2 3">
    <name type="scientific">Aspergillus sclerotiicarbonarius (strain CBS 121057 / IBT 28362)</name>
    <dbReference type="NCBI Taxonomy" id="1448318"/>
    <lineage>
        <taxon>Eukaryota</taxon>
        <taxon>Fungi</taxon>
        <taxon>Dikarya</taxon>
        <taxon>Ascomycota</taxon>
        <taxon>Pezizomycotina</taxon>
        <taxon>Eurotiomycetes</taxon>
        <taxon>Eurotiomycetidae</taxon>
        <taxon>Eurotiales</taxon>
        <taxon>Aspergillaceae</taxon>
        <taxon>Aspergillus</taxon>
        <taxon>Aspergillus subgen. Circumdati</taxon>
    </lineage>
</organism>
<dbReference type="VEuPathDB" id="FungiDB:BO78DRAFT_446727"/>
<evidence type="ECO:0000313" key="2">
    <source>
        <dbReference type="EMBL" id="PYI05854.1"/>
    </source>
</evidence>
<name>A0A319EQ75_ASPSB</name>
<feature type="region of interest" description="Disordered" evidence="1">
    <location>
        <begin position="98"/>
        <end position="145"/>
    </location>
</feature>
<evidence type="ECO:0000313" key="3">
    <source>
        <dbReference type="Proteomes" id="UP000248423"/>
    </source>
</evidence>
<dbReference type="OrthoDB" id="4509321at2759"/>
<reference evidence="2 3" key="1">
    <citation type="submission" date="2018-02" db="EMBL/GenBank/DDBJ databases">
        <title>The genomes of Aspergillus section Nigri reveals drivers in fungal speciation.</title>
        <authorList>
            <consortium name="DOE Joint Genome Institute"/>
            <person name="Vesth T.C."/>
            <person name="Nybo J."/>
            <person name="Theobald S."/>
            <person name="Brandl J."/>
            <person name="Frisvad J.C."/>
            <person name="Nielsen K.F."/>
            <person name="Lyhne E.K."/>
            <person name="Kogle M.E."/>
            <person name="Kuo A."/>
            <person name="Riley R."/>
            <person name="Clum A."/>
            <person name="Nolan M."/>
            <person name="Lipzen A."/>
            <person name="Salamov A."/>
            <person name="Henrissat B."/>
            <person name="Wiebenga A."/>
            <person name="De vries R.P."/>
            <person name="Grigoriev I.V."/>
            <person name="Mortensen U.H."/>
            <person name="Andersen M.R."/>
            <person name="Baker S.E."/>
        </authorList>
    </citation>
    <scope>NUCLEOTIDE SEQUENCE [LARGE SCALE GENOMIC DNA]</scope>
    <source>
        <strain evidence="2 3">CBS 121057</strain>
    </source>
</reference>